<evidence type="ECO:0000313" key="3">
    <source>
        <dbReference type="Proteomes" id="UP000092086"/>
    </source>
</evidence>
<dbReference type="EMBL" id="LZIT01000162">
    <property type="protein sequence ID" value="OBG37675.1"/>
    <property type="molecule type" value="Genomic_DNA"/>
</dbReference>
<sequence length="306" mass="31771">MRAARTLSAVAACVAICLAGCSGSHRPPSPYGAQGARLGESLALLGWNVSVSNLRWSADYVLVDVDASPTDPRAGHEKPENIRFGLYGALAHPMESDALGSCDQAITNAHDIQHPLAAPPNRLTGTVCLGPLKDRSQVRGVYAYSPRDRIPNTSAAYPVAFPVGLLPTNTNDTGLTVKTVSLSAWRADGAPVTKAQLGDPAAFNGNGYMLLGLQADAVAARYRDESAARGGPMMLLASPTLPGRGLNPACATYGSSVLILPDASLNSVRVNASLCTQGEINEALLYATVAIDGTHAGVWTQPAGRS</sequence>
<feature type="chain" id="PRO_5044855030" description="Lipoprotein" evidence="1">
    <location>
        <begin position="20"/>
        <end position="306"/>
    </location>
</feature>
<name>A0ABD6P053_9MYCO</name>
<dbReference type="Proteomes" id="UP000092086">
    <property type="component" value="Unassembled WGS sequence"/>
</dbReference>
<keyword evidence="1" id="KW-0732">Signal</keyword>
<evidence type="ECO:0000313" key="2">
    <source>
        <dbReference type="EMBL" id="OBG37675.1"/>
    </source>
</evidence>
<comment type="caution">
    <text evidence="2">The sequence shown here is derived from an EMBL/GenBank/DDBJ whole genome shotgun (WGS) entry which is preliminary data.</text>
</comment>
<protein>
    <recommendedName>
        <fullName evidence="4">Lipoprotein</fullName>
    </recommendedName>
</protein>
<proteinExistence type="predicted"/>
<dbReference type="RefSeq" id="WP_068209990.1">
    <property type="nucleotide sequence ID" value="NZ_LZIT01000162.1"/>
</dbReference>
<gene>
    <name evidence="2" type="ORF">A5672_17565</name>
</gene>
<accession>A0ABD6P053</accession>
<organism evidence="2 3">
    <name type="scientific">Mycobacterium alsense</name>
    <dbReference type="NCBI Taxonomy" id="324058"/>
    <lineage>
        <taxon>Bacteria</taxon>
        <taxon>Bacillati</taxon>
        <taxon>Actinomycetota</taxon>
        <taxon>Actinomycetes</taxon>
        <taxon>Mycobacteriales</taxon>
        <taxon>Mycobacteriaceae</taxon>
        <taxon>Mycobacterium</taxon>
    </lineage>
</organism>
<evidence type="ECO:0008006" key="4">
    <source>
        <dbReference type="Google" id="ProtNLM"/>
    </source>
</evidence>
<feature type="signal peptide" evidence="1">
    <location>
        <begin position="1"/>
        <end position="19"/>
    </location>
</feature>
<dbReference type="AlphaFoldDB" id="A0ABD6P053"/>
<reference evidence="2 3" key="1">
    <citation type="submission" date="2016-06" db="EMBL/GenBank/DDBJ databases">
        <authorList>
            <person name="Sutton G."/>
            <person name="Brinkac L."/>
            <person name="Sanka R."/>
            <person name="Adams M."/>
            <person name="Lau E."/>
            <person name="Sam S."/>
            <person name="Sreng N."/>
            <person name="Him V."/>
            <person name="Kerleguer A."/>
            <person name="Cheng S."/>
        </authorList>
    </citation>
    <scope>NUCLEOTIDE SEQUENCE [LARGE SCALE GENOMIC DNA]</scope>
    <source>
        <strain evidence="2 3">E2978</strain>
    </source>
</reference>
<evidence type="ECO:0000256" key="1">
    <source>
        <dbReference type="SAM" id="SignalP"/>
    </source>
</evidence>